<dbReference type="Gene3D" id="1.10.150.900">
    <property type="match status" value="1"/>
</dbReference>
<evidence type="ECO:0000256" key="2">
    <source>
        <dbReference type="ARBA" id="ARBA00022670"/>
    </source>
</evidence>
<dbReference type="InterPro" id="IPR011650">
    <property type="entry name" value="Peptidase_M20_dimer"/>
</dbReference>
<dbReference type="SUPFAM" id="SSF53187">
    <property type="entry name" value="Zn-dependent exopeptidases"/>
    <property type="match status" value="1"/>
</dbReference>
<name>A0ABP1GC14_9CHLO</name>
<dbReference type="Pfam" id="PF01546">
    <property type="entry name" value="Peptidase_M20"/>
    <property type="match status" value="1"/>
</dbReference>
<dbReference type="SUPFAM" id="SSF55031">
    <property type="entry name" value="Bacterial exopeptidase dimerisation domain"/>
    <property type="match status" value="1"/>
</dbReference>
<keyword evidence="8" id="KW-1185">Reference proteome</keyword>
<gene>
    <name evidence="7" type="primary">g11302</name>
    <name evidence="7" type="ORF">VP750_LOCUS10119</name>
</gene>
<dbReference type="Proteomes" id="UP001497392">
    <property type="component" value="Unassembled WGS sequence"/>
</dbReference>
<dbReference type="InterPro" id="IPR002933">
    <property type="entry name" value="Peptidase_M20"/>
</dbReference>
<proteinExistence type="inferred from homology"/>
<keyword evidence="2" id="KW-0645">Protease</keyword>
<sequence>MSRFLVGLIGGPILALTAVYIHLLLCDTVPPFRHTEYAPLNIKIRDAEGALARFARGLSYRTVSNSNKTDHIESRDAFRGLHVHITEAFPTVHHKLQLKKVADWSLLYKWPGRSSSLKPVLCISHMDVVPATSESSWTQPPFSGTRKDGYIWGRGAQDVKVTVFAMLEAVTALLEQGFQPERTLYLAFGHDEEVGGGLGAKALAAYLKGQGVQLEYVLDEGGPLLVDGLQPFIKDKAVALVGTAEKGYVSMVVQFKGKGGHSSFPPADGSQAVTQLARFLGDIYARLPAPVIVSPTLEFLQAVGMASSNPLISFVLARSASWPLKQLLATFLARQPGEVAAAVRTTVAVTGVTTHPAAGNVIPSLAAAQLNFRYLPGEEKDFAERYIQAMLPKHADVSMHMHARNEMASPVTPVNGSAFAVVHQAIQETLAGGRVVATVPFLLTGGTDSKHYGELCGGQTLRFMPLAMNRTAGDLKRIHGMDERVAEGAFLDAIRFYIRFFQLALGARQT</sequence>
<evidence type="ECO:0000313" key="7">
    <source>
        <dbReference type="EMBL" id="CAL5228213.1"/>
    </source>
</evidence>
<dbReference type="PANTHER" id="PTHR45962:SF1">
    <property type="entry name" value="N-FATTY-ACYL-AMINO ACID SYNTHASE_HYDROLASE PM20D1"/>
    <property type="match status" value="1"/>
</dbReference>
<feature type="domain" description="Peptidase M20 dimerisation" evidence="6">
    <location>
        <begin position="243"/>
        <end position="395"/>
    </location>
</feature>
<keyword evidence="3" id="KW-0479">Metal-binding</keyword>
<protein>
    <submittedName>
        <fullName evidence="7">G11302 protein</fullName>
    </submittedName>
</protein>
<reference evidence="7 8" key="1">
    <citation type="submission" date="2024-06" db="EMBL/GenBank/DDBJ databases">
        <authorList>
            <person name="Kraege A."/>
            <person name="Thomma B."/>
        </authorList>
    </citation>
    <scope>NUCLEOTIDE SEQUENCE [LARGE SCALE GENOMIC DNA]</scope>
</reference>
<organism evidence="7 8">
    <name type="scientific">Coccomyxa viridis</name>
    <dbReference type="NCBI Taxonomy" id="1274662"/>
    <lineage>
        <taxon>Eukaryota</taxon>
        <taxon>Viridiplantae</taxon>
        <taxon>Chlorophyta</taxon>
        <taxon>core chlorophytes</taxon>
        <taxon>Trebouxiophyceae</taxon>
        <taxon>Trebouxiophyceae incertae sedis</taxon>
        <taxon>Coccomyxaceae</taxon>
        <taxon>Coccomyxa</taxon>
    </lineage>
</organism>
<dbReference type="Gene3D" id="3.40.630.10">
    <property type="entry name" value="Zn peptidases"/>
    <property type="match status" value="1"/>
</dbReference>
<keyword evidence="5" id="KW-0862">Zinc</keyword>
<dbReference type="Pfam" id="PF07687">
    <property type="entry name" value="M20_dimer"/>
    <property type="match status" value="1"/>
</dbReference>
<dbReference type="Gene3D" id="3.30.70.360">
    <property type="match status" value="1"/>
</dbReference>
<comment type="similarity">
    <text evidence="1">Belongs to the peptidase M20A family.</text>
</comment>
<comment type="caution">
    <text evidence="7">The sequence shown here is derived from an EMBL/GenBank/DDBJ whole genome shotgun (WGS) entry which is preliminary data.</text>
</comment>
<dbReference type="EMBL" id="CAXHTA020000018">
    <property type="protein sequence ID" value="CAL5228213.1"/>
    <property type="molecule type" value="Genomic_DNA"/>
</dbReference>
<evidence type="ECO:0000256" key="1">
    <source>
        <dbReference type="ARBA" id="ARBA00006247"/>
    </source>
</evidence>
<accession>A0ABP1GC14</accession>
<evidence type="ECO:0000256" key="5">
    <source>
        <dbReference type="ARBA" id="ARBA00022833"/>
    </source>
</evidence>
<dbReference type="PANTHER" id="PTHR45962">
    <property type="entry name" value="N-FATTY-ACYL-AMINO ACID SYNTHASE/HYDROLASE PM20D1"/>
    <property type="match status" value="1"/>
</dbReference>
<evidence type="ECO:0000259" key="6">
    <source>
        <dbReference type="Pfam" id="PF07687"/>
    </source>
</evidence>
<evidence type="ECO:0000256" key="3">
    <source>
        <dbReference type="ARBA" id="ARBA00022723"/>
    </source>
</evidence>
<dbReference type="InterPro" id="IPR036264">
    <property type="entry name" value="Bact_exopeptidase_dim_dom"/>
</dbReference>
<keyword evidence="4" id="KW-0378">Hydrolase</keyword>
<evidence type="ECO:0000313" key="8">
    <source>
        <dbReference type="Proteomes" id="UP001497392"/>
    </source>
</evidence>
<dbReference type="InterPro" id="IPR047177">
    <property type="entry name" value="Pept_M20A"/>
</dbReference>
<evidence type="ECO:0000256" key="4">
    <source>
        <dbReference type="ARBA" id="ARBA00022801"/>
    </source>
</evidence>